<dbReference type="InterPro" id="IPR040198">
    <property type="entry name" value="Fido_containing"/>
</dbReference>
<dbReference type="EMBL" id="NRJG01000028">
    <property type="protein sequence ID" value="RIY39693.1"/>
    <property type="molecule type" value="Genomic_DNA"/>
</dbReference>
<keyword evidence="4" id="KW-1185">Reference proteome</keyword>
<dbReference type="InterPro" id="IPR036597">
    <property type="entry name" value="Fido-like_dom_sf"/>
</dbReference>
<feature type="domain" description="Fido" evidence="2">
    <location>
        <begin position="92"/>
        <end position="230"/>
    </location>
</feature>
<keyword evidence="1" id="KW-0547">Nucleotide-binding</keyword>
<evidence type="ECO:0000313" key="4">
    <source>
        <dbReference type="Proteomes" id="UP000265916"/>
    </source>
</evidence>
<evidence type="ECO:0000259" key="2">
    <source>
        <dbReference type="PROSITE" id="PS51459"/>
    </source>
</evidence>
<dbReference type="SUPFAM" id="SSF140931">
    <property type="entry name" value="Fic-like"/>
    <property type="match status" value="1"/>
</dbReference>
<dbReference type="Proteomes" id="UP000265916">
    <property type="component" value="Unassembled WGS sequence"/>
</dbReference>
<dbReference type="InterPro" id="IPR003812">
    <property type="entry name" value="Fido"/>
</dbReference>
<dbReference type="GO" id="GO:0005524">
    <property type="term" value="F:ATP binding"/>
    <property type="evidence" value="ECO:0007669"/>
    <property type="project" value="UniProtKB-KW"/>
</dbReference>
<organism evidence="3 4">
    <name type="scientific">Psittacicella hinzii</name>
    <dbReference type="NCBI Taxonomy" id="2028575"/>
    <lineage>
        <taxon>Bacteria</taxon>
        <taxon>Pseudomonadati</taxon>
        <taxon>Pseudomonadota</taxon>
        <taxon>Gammaproteobacteria</taxon>
        <taxon>Pasteurellales</taxon>
        <taxon>Psittacicellaceae</taxon>
        <taxon>Psittacicella</taxon>
    </lineage>
</organism>
<gene>
    <name evidence="3" type="ORF">CKF58_01730</name>
</gene>
<dbReference type="OrthoDB" id="9807853at2"/>
<dbReference type="PANTHER" id="PTHR13504:SF38">
    <property type="entry name" value="FIDO DOMAIN-CONTAINING PROTEIN"/>
    <property type="match status" value="1"/>
</dbReference>
<accession>A0A3A1YN38</accession>
<sequence length="277" mass="30841">MQLVAQLKKLLDSQPALSKAMALSVQDTFFFTFNYTSCKLAGCNLTQDTASAMLEGYRVKETDRDFTYQQMLLNQAAATNFMVEQAQAGVPLSLALAQEFNRLVLATGIYAEQAGQFRNQPIHVEGAKNFAPDPEVILSKLSQLIMDYNNDLASGKAVLERAIRFHADFLHLQPFVDGNGRVARLILNFELMKAGYPLLCIQPADKNEYFKCLSSADRGNYSAINELLHLEMVRSLNVMLNAGGRQLSRSCPELAQQVAELIPFPHKMIVEKTGRSL</sequence>
<feature type="binding site" evidence="1">
    <location>
        <begin position="177"/>
        <end position="184"/>
    </location>
    <ligand>
        <name>ATP</name>
        <dbReference type="ChEBI" id="CHEBI:30616"/>
    </ligand>
</feature>
<keyword evidence="1" id="KW-0067">ATP-binding</keyword>
<evidence type="ECO:0000256" key="1">
    <source>
        <dbReference type="PIRSR" id="PIRSR640198-2"/>
    </source>
</evidence>
<proteinExistence type="predicted"/>
<dbReference type="AlphaFoldDB" id="A0A3A1YN38"/>
<dbReference type="PROSITE" id="PS51459">
    <property type="entry name" value="FIDO"/>
    <property type="match status" value="1"/>
</dbReference>
<dbReference type="RefSeq" id="WP_119530267.1">
    <property type="nucleotide sequence ID" value="NZ_JBHSSP010000037.1"/>
</dbReference>
<comment type="caution">
    <text evidence="3">The sequence shown here is derived from an EMBL/GenBank/DDBJ whole genome shotgun (WGS) entry which is preliminary data.</text>
</comment>
<dbReference type="Gene3D" id="1.10.3290.10">
    <property type="entry name" value="Fido-like domain"/>
    <property type="match status" value="1"/>
</dbReference>
<protein>
    <recommendedName>
        <fullName evidence="2">Fido domain-containing protein</fullName>
    </recommendedName>
</protein>
<dbReference type="Pfam" id="PF02661">
    <property type="entry name" value="Fic"/>
    <property type="match status" value="1"/>
</dbReference>
<reference evidence="3 4" key="1">
    <citation type="submission" date="2017-08" db="EMBL/GenBank/DDBJ databases">
        <title>Reclassification of Bisgaard taxon 37 and 44.</title>
        <authorList>
            <person name="Christensen H."/>
        </authorList>
    </citation>
    <scope>NUCLEOTIDE SEQUENCE [LARGE SCALE GENOMIC DNA]</scope>
    <source>
        <strain evidence="3 4">111</strain>
    </source>
</reference>
<name>A0A3A1YN38_9GAMM</name>
<dbReference type="PANTHER" id="PTHR13504">
    <property type="entry name" value="FIDO DOMAIN-CONTAINING PROTEIN DDB_G0283145"/>
    <property type="match status" value="1"/>
</dbReference>
<evidence type="ECO:0000313" key="3">
    <source>
        <dbReference type="EMBL" id="RIY39693.1"/>
    </source>
</evidence>